<gene>
    <name evidence="3" type="ORF">V6x_12960</name>
</gene>
<evidence type="ECO:0000313" key="4">
    <source>
        <dbReference type="Proteomes" id="UP000320722"/>
    </source>
</evidence>
<dbReference type="AlphaFoldDB" id="A0A517W8Q9"/>
<feature type="region of interest" description="Disordered" evidence="1">
    <location>
        <begin position="372"/>
        <end position="408"/>
    </location>
</feature>
<organism evidence="3 4">
    <name type="scientific">Gimesia chilikensis</name>
    <dbReference type="NCBI Taxonomy" id="2605989"/>
    <lineage>
        <taxon>Bacteria</taxon>
        <taxon>Pseudomonadati</taxon>
        <taxon>Planctomycetota</taxon>
        <taxon>Planctomycetia</taxon>
        <taxon>Planctomycetales</taxon>
        <taxon>Planctomycetaceae</taxon>
        <taxon>Gimesia</taxon>
    </lineage>
</organism>
<dbReference type="SUPFAM" id="SSF55729">
    <property type="entry name" value="Acyl-CoA N-acyltransferases (Nat)"/>
    <property type="match status" value="1"/>
</dbReference>
<evidence type="ECO:0000256" key="1">
    <source>
        <dbReference type="SAM" id="MobiDB-lite"/>
    </source>
</evidence>
<reference evidence="3 4" key="1">
    <citation type="submission" date="2019-02" db="EMBL/GenBank/DDBJ databases">
        <title>Deep-cultivation of Planctomycetes and their phenomic and genomic characterization uncovers novel biology.</title>
        <authorList>
            <person name="Wiegand S."/>
            <person name="Jogler M."/>
            <person name="Boedeker C."/>
            <person name="Pinto D."/>
            <person name="Vollmers J."/>
            <person name="Rivas-Marin E."/>
            <person name="Kohn T."/>
            <person name="Peeters S.H."/>
            <person name="Heuer A."/>
            <person name="Rast P."/>
            <person name="Oberbeckmann S."/>
            <person name="Bunk B."/>
            <person name="Jeske O."/>
            <person name="Meyerdierks A."/>
            <person name="Storesund J.E."/>
            <person name="Kallscheuer N."/>
            <person name="Luecker S."/>
            <person name="Lage O.M."/>
            <person name="Pohl T."/>
            <person name="Merkel B.J."/>
            <person name="Hornburger P."/>
            <person name="Mueller R.-W."/>
            <person name="Bruemmer F."/>
            <person name="Labrenz M."/>
            <person name="Spormann A.M."/>
            <person name="Op den Camp H."/>
            <person name="Overmann J."/>
            <person name="Amann R."/>
            <person name="Jetten M.S.M."/>
            <person name="Mascher T."/>
            <person name="Medema M.H."/>
            <person name="Devos D.P."/>
            <person name="Kaster A.-K."/>
            <person name="Ovreas L."/>
            <person name="Rohde M."/>
            <person name="Galperin M.Y."/>
            <person name="Jogler C."/>
        </authorList>
    </citation>
    <scope>NUCLEOTIDE SEQUENCE [LARGE SCALE GENOMIC DNA]</scope>
    <source>
        <strain evidence="3 4">V6</strain>
    </source>
</reference>
<sequence length="408" mass="46516">MSDVIELNEIDALLDYHQDWTRLLSVTPGGSFYRSLEWLRDYWTHFAEDQKLRVLVIRDEGEVTGIVPLCIRRIKSKFGTCRIVTYPFDDWGSIYGPSTACPEQTLTTALKYLLESRRDWDMIDLRCVDSDSFDRGATERALATNGLVFEKFLWNQTMFIDLNQSWDDYLKSRPKKARQTYLRAERKVPEDGDIEFFRYRPGGEARGEADPRWDLYEQCEQIALKSWQGSSTSGTTITHEKVSQFFRDSYASAIRAGAVDLNLIYLSGKPAAFCYNYHLNGYLDGIRMGYDSELSSNGLGRLLIGRLLHDSMDRGDQVMDMGYGAVGAKKYWYTSMDNVYRYVYYSPTSPIANVLKLSHQVAGWFRDRFSSGEAPDPEFQDNPSLPTPGKQEALAGIPSESVKSGSKA</sequence>
<dbReference type="RefSeq" id="WP_145037723.1">
    <property type="nucleotide sequence ID" value="NZ_CP036347.1"/>
</dbReference>
<dbReference type="Proteomes" id="UP000320722">
    <property type="component" value="Chromosome"/>
</dbReference>
<name>A0A517W8Q9_9PLAN</name>
<evidence type="ECO:0000313" key="3">
    <source>
        <dbReference type="EMBL" id="QDU01615.1"/>
    </source>
</evidence>
<dbReference type="EMBL" id="CP036347">
    <property type="protein sequence ID" value="QDU01615.1"/>
    <property type="molecule type" value="Genomic_DNA"/>
</dbReference>
<evidence type="ECO:0000259" key="2">
    <source>
        <dbReference type="Pfam" id="PF13480"/>
    </source>
</evidence>
<accession>A0A517W8Q9</accession>
<dbReference type="InterPro" id="IPR038740">
    <property type="entry name" value="BioF2-like_GNAT_dom"/>
</dbReference>
<proteinExistence type="predicted"/>
<dbReference type="Pfam" id="PF13480">
    <property type="entry name" value="Acetyltransf_6"/>
    <property type="match status" value="1"/>
</dbReference>
<protein>
    <recommendedName>
        <fullName evidence="2">BioF2-like acetyltransferase domain-containing protein</fullName>
    </recommendedName>
</protein>
<feature type="domain" description="BioF2-like acetyltransferase" evidence="2">
    <location>
        <begin position="175"/>
        <end position="325"/>
    </location>
</feature>
<dbReference type="InterPro" id="IPR016181">
    <property type="entry name" value="Acyl_CoA_acyltransferase"/>
</dbReference>